<accession>A0ACC5REN9</accession>
<name>A0ACC5REN9_9HYPH</name>
<evidence type="ECO:0000313" key="2">
    <source>
        <dbReference type="Proteomes" id="UP000616151"/>
    </source>
</evidence>
<gene>
    <name evidence="1" type="ORF">JHL16_32670</name>
</gene>
<dbReference type="Proteomes" id="UP000616151">
    <property type="component" value="Unassembled WGS sequence"/>
</dbReference>
<dbReference type="EMBL" id="JAENHL010000008">
    <property type="protein sequence ID" value="MBK1871166.1"/>
    <property type="molecule type" value="Genomic_DNA"/>
</dbReference>
<protein>
    <submittedName>
        <fullName evidence="1">Uncharacterized protein</fullName>
    </submittedName>
</protein>
<reference evidence="1" key="1">
    <citation type="submission" date="2021-01" db="EMBL/GenBank/DDBJ databases">
        <authorList>
            <person name="Sun Q."/>
        </authorList>
    </citation>
    <scope>NUCLEOTIDE SEQUENCE</scope>
    <source>
        <strain evidence="1">YIM B02566</strain>
    </source>
</reference>
<comment type="caution">
    <text evidence="1">The sequence shown here is derived from an EMBL/GenBank/DDBJ whole genome shotgun (WGS) entry which is preliminary data.</text>
</comment>
<proteinExistence type="predicted"/>
<sequence>MSAQFCPASCPLKLLDRKPERLVVTGLRCCMAGYAYGDIECWETAWRSYSMELGTDDARKLMGELQYWVRTLRAHSTRPLSVFPHGCGHVCRDECMALSLIAALQDHDQPAALLAARHLSGAHEGDAPLELAAAGRSYADALIAAGQKLLSVPASVIHSIAAFGSGPAAAQETLH</sequence>
<keyword evidence="2" id="KW-1185">Reference proteome</keyword>
<organism evidence="1 2">
    <name type="scientific">Taklimakanibacter albus</name>
    <dbReference type="NCBI Taxonomy" id="2800327"/>
    <lineage>
        <taxon>Bacteria</taxon>
        <taxon>Pseudomonadati</taxon>
        <taxon>Pseudomonadota</taxon>
        <taxon>Alphaproteobacteria</taxon>
        <taxon>Hyphomicrobiales</taxon>
        <taxon>Aestuariivirgaceae</taxon>
        <taxon>Taklimakanibacter</taxon>
    </lineage>
</organism>
<evidence type="ECO:0000313" key="1">
    <source>
        <dbReference type="EMBL" id="MBK1871166.1"/>
    </source>
</evidence>